<reference evidence="2" key="1">
    <citation type="journal article" date="2014" name="Int. J. Syst. Evol. Microbiol.">
        <title>Complete genome sequence of Corynebacterium casei LMG S-19264T (=DSM 44701T), isolated from a smear-ripened cheese.</title>
        <authorList>
            <consortium name="US DOE Joint Genome Institute (JGI-PGF)"/>
            <person name="Walter F."/>
            <person name="Albersmeier A."/>
            <person name="Kalinowski J."/>
            <person name="Ruckert C."/>
        </authorList>
    </citation>
    <scope>NUCLEOTIDE SEQUENCE</scope>
    <source>
        <strain evidence="2">JCM 3131</strain>
    </source>
</reference>
<comment type="caution">
    <text evidence="2">The sequence shown here is derived from an EMBL/GenBank/DDBJ whole genome shotgun (WGS) entry which is preliminary data.</text>
</comment>
<organism evidence="2 3">
    <name type="scientific">Streptomyces ruber</name>
    <dbReference type="NCBI Taxonomy" id="83378"/>
    <lineage>
        <taxon>Bacteria</taxon>
        <taxon>Bacillati</taxon>
        <taxon>Actinomycetota</taxon>
        <taxon>Actinomycetes</taxon>
        <taxon>Kitasatosporales</taxon>
        <taxon>Streptomycetaceae</taxon>
        <taxon>Streptomyces</taxon>
    </lineage>
</organism>
<keyword evidence="3" id="KW-1185">Reference proteome</keyword>
<dbReference type="EMBL" id="BMQK01000023">
    <property type="protein sequence ID" value="GGQ85775.1"/>
    <property type="molecule type" value="Genomic_DNA"/>
</dbReference>
<proteinExistence type="predicted"/>
<dbReference type="Proteomes" id="UP000620156">
    <property type="component" value="Unassembled WGS sequence"/>
</dbReference>
<gene>
    <name evidence="2" type="ORF">GCM10010145_64080</name>
</gene>
<accession>A0A918BQ57</accession>
<sequence length="305" mass="32950">MTVATAATAEAAATTAPGRRAARRRLAPRPAPPSAERPAEDRAFEPGTWCFSLPAADAFPRSGEAPRTAALRSARGWDAAPMARSDRLTTSVDAVLVRMRALDAALPERDGIAVFNRVYLAVTEAVDREVDAGRFPDAEAAVMLDVRFAERYLTVAEGISAPACWRPLLQFRRHPGVRPLQFALAGINAHIGHDLALAVVDACRALGCEPADLEDEYDHVGDLLVTLEERIREDLMPGPDLLQIADPLTHLLGAWSLERARDAAWSAARALWALRGLPDLAEECGRRLDTAAGFAGRMLLTPLPD</sequence>
<evidence type="ECO:0000256" key="1">
    <source>
        <dbReference type="SAM" id="MobiDB-lite"/>
    </source>
</evidence>
<feature type="compositionally biased region" description="Low complexity" evidence="1">
    <location>
        <begin position="1"/>
        <end position="19"/>
    </location>
</feature>
<feature type="region of interest" description="Disordered" evidence="1">
    <location>
        <begin position="1"/>
        <end position="43"/>
    </location>
</feature>
<dbReference type="InterPro" id="IPR046037">
    <property type="entry name" value="DUF5995"/>
</dbReference>
<reference evidence="2" key="2">
    <citation type="submission" date="2020-09" db="EMBL/GenBank/DDBJ databases">
        <authorList>
            <person name="Sun Q."/>
            <person name="Ohkuma M."/>
        </authorList>
    </citation>
    <scope>NUCLEOTIDE SEQUENCE</scope>
    <source>
        <strain evidence="2">JCM 3131</strain>
    </source>
</reference>
<evidence type="ECO:0000313" key="3">
    <source>
        <dbReference type="Proteomes" id="UP000620156"/>
    </source>
</evidence>
<name>A0A918BQ57_9ACTN</name>
<evidence type="ECO:0000313" key="2">
    <source>
        <dbReference type="EMBL" id="GGQ85775.1"/>
    </source>
</evidence>
<dbReference type="Pfam" id="PF19458">
    <property type="entry name" value="DUF5995"/>
    <property type="match status" value="1"/>
</dbReference>
<protein>
    <submittedName>
        <fullName evidence="2">Uncharacterized protein</fullName>
    </submittedName>
</protein>
<dbReference type="AlphaFoldDB" id="A0A918BQ57"/>